<sequence length="123" mass="14325">MEITLHGQKVQLYFGIRFIREMDNRYFTGNEVAKYGVGLENAYDKLKNHDLVMLDDVLAAATATQFVFTDKDFDEFYSETDPKEIDKICDELAKNLLTQPMTKKRVTTFKKNLDEVNKKTTQE</sequence>
<comment type="caution">
    <text evidence="1">The sequence shown here is derived from an EMBL/GenBank/DDBJ whole genome shotgun (WGS) entry which is preliminary data.</text>
</comment>
<evidence type="ECO:0000313" key="1">
    <source>
        <dbReference type="EMBL" id="KRK80228.1"/>
    </source>
</evidence>
<protein>
    <recommendedName>
        <fullName evidence="3">Phage protein</fullName>
    </recommendedName>
</protein>
<dbReference type="STRING" id="1423775.FD03_GL002618"/>
<name>A0A0R1KH31_9LACO</name>
<organism evidence="1 2">
    <name type="scientific">Companilactobacillus nodensis DSM 19682 = JCM 14932 = NBRC 107160</name>
    <dbReference type="NCBI Taxonomy" id="1423775"/>
    <lineage>
        <taxon>Bacteria</taxon>
        <taxon>Bacillati</taxon>
        <taxon>Bacillota</taxon>
        <taxon>Bacilli</taxon>
        <taxon>Lactobacillales</taxon>
        <taxon>Lactobacillaceae</taxon>
        <taxon>Companilactobacillus</taxon>
    </lineage>
</organism>
<proteinExistence type="predicted"/>
<gene>
    <name evidence="1" type="ORF">FD03_GL002618</name>
</gene>
<reference evidence="1 2" key="1">
    <citation type="journal article" date="2015" name="Genome Announc.">
        <title>Expanding the biotechnology potential of lactobacilli through comparative genomics of 213 strains and associated genera.</title>
        <authorList>
            <person name="Sun Z."/>
            <person name="Harris H.M."/>
            <person name="McCann A."/>
            <person name="Guo C."/>
            <person name="Argimon S."/>
            <person name="Zhang W."/>
            <person name="Yang X."/>
            <person name="Jeffery I.B."/>
            <person name="Cooney J.C."/>
            <person name="Kagawa T.F."/>
            <person name="Liu W."/>
            <person name="Song Y."/>
            <person name="Salvetti E."/>
            <person name="Wrobel A."/>
            <person name="Rasinkangas P."/>
            <person name="Parkhill J."/>
            <person name="Rea M.C."/>
            <person name="O'Sullivan O."/>
            <person name="Ritari J."/>
            <person name="Douillard F.P."/>
            <person name="Paul Ross R."/>
            <person name="Yang R."/>
            <person name="Briner A.E."/>
            <person name="Felis G.E."/>
            <person name="de Vos W.M."/>
            <person name="Barrangou R."/>
            <person name="Klaenhammer T.R."/>
            <person name="Caufield P.W."/>
            <person name="Cui Y."/>
            <person name="Zhang H."/>
            <person name="O'Toole P.W."/>
        </authorList>
    </citation>
    <scope>NUCLEOTIDE SEQUENCE [LARGE SCALE GENOMIC DNA]</scope>
    <source>
        <strain evidence="1 2">DSM 19682</strain>
    </source>
</reference>
<dbReference type="InterPro" id="IPR024410">
    <property type="entry name" value="Phage_TAC_12"/>
</dbReference>
<dbReference type="Proteomes" id="UP000051248">
    <property type="component" value="Unassembled WGS sequence"/>
</dbReference>
<dbReference type="RefSeq" id="WP_025025157.1">
    <property type="nucleotide sequence ID" value="NZ_AZDZ01000006.1"/>
</dbReference>
<evidence type="ECO:0000313" key="2">
    <source>
        <dbReference type="Proteomes" id="UP000051248"/>
    </source>
</evidence>
<dbReference type="Pfam" id="PF12363">
    <property type="entry name" value="Phage_TAC_12"/>
    <property type="match status" value="1"/>
</dbReference>
<dbReference type="eggNOG" id="ENOG503438B">
    <property type="taxonomic scope" value="Bacteria"/>
</dbReference>
<dbReference type="AlphaFoldDB" id="A0A0R1KH31"/>
<evidence type="ECO:0008006" key="3">
    <source>
        <dbReference type="Google" id="ProtNLM"/>
    </source>
</evidence>
<dbReference type="OrthoDB" id="2067392at2"/>
<keyword evidence="2" id="KW-1185">Reference proteome</keyword>
<dbReference type="EMBL" id="AZDZ01000006">
    <property type="protein sequence ID" value="KRK80228.1"/>
    <property type="molecule type" value="Genomic_DNA"/>
</dbReference>
<accession>A0A0R1KH31</accession>
<dbReference type="PATRIC" id="fig|1423775.4.peg.2666"/>